<keyword evidence="3" id="KW-1185">Reference proteome</keyword>
<gene>
    <name evidence="1" type="ORF">BJG266_LOCUS15172</name>
    <name evidence="2" type="ORF">QVE165_LOCUS14287</name>
</gene>
<reference evidence="2" key="1">
    <citation type="submission" date="2021-02" db="EMBL/GenBank/DDBJ databases">
        <authorList>
            <person name="Nowell W R."/>
        </authorList>
    </citation>
    <scope>NUCLEOTIDE SEQUENCE</scope>
</reference>
<comment type="caution">
    <text evidence="2">The sequence shown here is derived from an EMBL/GenBank/DDBJ whole genome shotgun (WGS) entry which is preliminary data.</text>
</comment>
<name>A0A814FXY4_9BILA</name>
<protein>
    <submittedName>
        <fullName evidence="2">Uncharacterized protein</fullName>
    </submittedName>
</protein>
<dbReference type="EMBL" id="CAJNOI010000066">
    <property type="protein sequence ID" value="CAF0986853.1"/>
    <property type="molecule type" value="Genomic_DNA"/>
</dbReference>
<dbReference type="Proteomes" id="UP000663832">
    <property type="component" value="Unassembled WGS sequence"/>
</dbReference>
<evidence type="ECO:0000313" key="1">
    <source>
        <dbReference type="EMBL" id="CAF0986853.1"/>
    </source>
</evidence>
<dbReference type="OrthoDB" id="10061382at2759"/>
<dbReference type="EMBL" id="CAJNOM010000075">
    <property type="protein sequence ID" value="CAF0989029.1"/>
    <property type="molecule type" value="Genomic_DNA"/>
</dbReference>
<dbReference type="AlphaFoldDB" id="A0A814FXY4"/>
<sequence length="69" mass="8114">MAGTEEIAVVIAPLEFPESPVSCKPDPTKPPPSKRRYVFFYFIVQIHWRPTKSLQYVREDEREISHLKK</sequence>
<organism evidence="2 3">
    <name type="scientific">Adineta steineri</name>
    <dbReference type="NCBI Taxonomy" id="433720"/>
    <lineage>
        <taxon>Eukaryota</taxon>
        <taxon>Metazoa</taxon>
        <taxon>Spiralia</taxon>
        <taxon>Gnathifera</taxon>
        <taxon>Rotifera</taxon>
        <taxon>Eurotatoria</taxon>
        <taxon>Bdelloidea</taxon>
        <taxon>Adinetida</taxon>
        <taxon>Adinetidae</taxon>
        <taxon>Adineta</taxon>
    </lineage>
</organism>
<proteinExistence type="predicted"/>
<evidence type="ECO:0000313" key="2">
    <source>
        <dbReference type="EMBL" id="CAF0989029.1"/>
    </source>
</evidence>
<dbReference type="Proteomes" id="UP000663877">
    <property type="component" value="Unassembled WGS sequence"/>
</dbReference>
<evidence type="ECO:0000313" key="3">
    <source>
        <dbReference type="Proteomes" id="UP000663832"/>
    </source>
</evidence>
<accession>A0A814FXY4</accession>